<gene>
    <name evidence="1" type="ORF">ACFQ2E_14395</name>
</gene>
<dbReference type="Proteomes" id="UP001597163">
    <property type="component" value="Unassembled WGS sequence"/>
</dbReference>
<sequence>MKSSYSHIFLFWTLPSISMVEAYKKKCKLLNNAMYSMKSIEITTFQNKILKLKEIGIESGRFYGFESIKGGIKKISLNINDIKNIILL</sequence>
<protein>
    <submittedName>
        <fullName evidence="1">Uncharacterized protein</fullName>
    </submittedName>
</protein>
<evidence type="ECO:0000313" key="1">
    <source>
        <dbReference type="EMBL" id="MFD1163618.1"/>
    </source>
</evidence>
<reference evidence="2" key="1">
    <citation type="journal article" date="2019" name="Int. J. Syst. Evol. Microbiol.">
        <title>The Global Catalogue of Microorganisms (GCM) 10K type strain sequencing project: providing services to taxonomists for standard genome sequencing and annotation.</title>
        <authorList>
            <consortium name="The Broad Institute Genomics Platform"/>
            <consortium name="The Broad Institute Genome Sequencing Center for Infectious Disease"/>
            <person name="Wu L."/>
            <person name="Ma J."/>
        </authorList>
    </citation>
    <scope>NUCLEOTIDE SEQUENCE [LARGE SCALE GENOMIC DNA]</scope>
    <source>
        <strain evidence="2">CCUG 63246</strain>
    </source>
</reference>
<comment type="caution">
    <text evidence="1">The sequence shown here is derived from an EMBL/GenBank/DDBJ whole genome shotgun (WGS) entry which is preliminary data.</text>
</comment>
<keyword evidence="2" id="KW-1185">Reference proteome</keyword>
<accession>A0ABW3RFD3</accession>
<dbReference type="RefSeq" id="WP_311940805.1">
    <property type="nucleotide sequence ID" value="NZ_JAVSCK010000004.1"/>
</dbReference>
<dbReference type="EMBL" id="JBHTLJ010000004">
    <property type="protein sequence ID" value="MFD1163618.1"/>
    <property type="molecule type" value="Genomic_DNA"/>
</dbReference>
<name>A0ABW3RFD3_9FLAO</name>
<evidence type="ECO:0000313" key="2">
    <source>
        <dbReference type="Proteomes" id="UP001597163"/>
    </source>
</evidence>
<organism evidence="1 2">
    <name type="scientific">Hwangdonia seohaensis</name>
    <dbReference type="NCBI Taxonomy" id="1240727"/>
    <lineage>
        <taxon>Bacteria</taxon>
        <taxon>Pseudomonadati</taxon>
        <taxon>Bacteroidota</taxon>
        <taxon>Flavobacteriia</taxon>
        <taxon>Flavobacteriales</taxon>
        <taxon>Flavobacteriaceae</taxon>
        <taxon>Hwangdonia</taxon>
    </lineage>
</organism>
<proteinExistence type="predicted"/>